<evidence type="ECO:0000256" key="6">
    <source>
        <dbReference type="ARBA" id="ARBA00035254"/>
    </source>
</evidence>
<dbReference type="InterPro" id="IPR002942">
    <property type="entry name" value="S4_RNA-bd"/>
</dbReference>
<dbReference type="InterPro" id="IPR018079">
    <property type="entry name" value="Ribosomal_uS4_CS"/>
</dbReference>
<comment type="subunit">
    <text evidence="7">Part of the 30S ribosomal subunit. Contacts protein S5. The interaction surface between S4 and S5 is involved in control of translational fidelity.</text>
</comment>
<keyword evidence="3 7" id="KW-0694">RNA-binding</keyword>
<evidence type="ECO:0000256" key="1">
    <source>
        <dbReference type="ARBA" id="ARBA00007465"/>
    </source>
</evidence>
<comment type="function">
    <text evidence="7">With S5 and S12 plays an important role in translational accuracy.</text>
</comment>
<dbReference type="PROSITE" id="PS00632">
    <property type="entry name" value="RIBOSOMAL_S4"/>
    <property type="match status" value="1"/>
</dbReference>
<evidence type="ECO:0000259" key="10">
    <source>
        <dbReference type="SMART" id="SM01390"/>
    </source>
</evidence>
<dbReference type="FunFam" id="3.10.290.10:FF:000001">
    <property type="entry name" value="30S ribosomal protein S4"/>
    <property type="match status" value="1"/>
</dbReference>
<reference evidence="11 12" key="1">
    <citation type="journal article" date="2016" name="Nat. Commun.">
        <title>Thousands of microbial genomes shed light on interconnected biogeochemical processes in an aquifer system.</title>
        <authorList>
            <person name="Anantharaman K."/>
            <person name="Brown C.T."/>
            <person name="Hug L.A."/>
            <person name="Sharon I."/>
            <person name="Castelle C.J."/>
            <person name="Probst A.J."/>
            <person name="Thomas B.C."/>
            <person name="Singh A."/>
            <person name="Wilkins M.J."/>
            <person name="Karaoz U."/>
            <person name="Brodie E.L."/>
            <person name="Williams K.H."/>
            <person name="Hubbard S.S."/>
            <person name="Banfield J.F."/>
        </authorList>
    </citation>
    <scope>NUCLEOTIDE SEQUENCE [LARGE SCALE GENOMIC DNA]</scope>
</reference>
<dbReference type="InterPro" id="IPR001912">
    <property type="entry name" value="Ribosomal_uS4_N"/>
</dbReference>
<dbReference type="PANTHER" id="PTHR11831:SF4">
    <property type="entry name" value="SMALL RIBOSOMAL SUBUNIT PROTEIN US4M"/>
    <property type="match status" value="1"/>
</dbReference>
<evidence type="ECO:0000259" key="9">
    <source>
        <dbReference type="SMART" id="SM00363"/>
    </source>
</evidence>
<dbReference type="Gene3D" id="1.10.1050.10">
    <property type="entry name" value="Ribosomal Protein S4 Delta 41, Chain A, domain 1"/>
    <property type="match status" value="1"/>
</dbReference>
<dbReference type="SMART" id="SM01390">
    <property type="entry name" value="Ribosomal_S4"/>
    <property type="match status" value="1"/>
</dbReference>
<dbReference type="Gene3D" id="3.10.290.10">
    <property type="entry name" value="RNA-binding S4 domain"/>
    <property type="match status" value="1"/>
</dbReference>
<dbReference type="HAMAP" id="MF_01306_B">
    <property type="entry name" value="Ribosomal_uS4_B"/>
    <property type="match status" value="1"/>
</dbReference>
<dbReference type="SMART" id="SM00363">
    <property type="entry name" value="S4"/>
    <property type="match status" value="1"/>
</dbReference>
<keyword evidence="5 7" id="KW-0687">Ribonucleoprotein</keyword>
<dbReference type="GO" id="GO:0015935">
    <property type="term" value="C:small ribosomal subunit"/>
    <property type="evidence" value="ECO:0007669"/>
    <property type="project" value="InterPro"/>
</dbReference>
<keyword evidence="2 7" id="KW-0699">rRNA-binding</keyword>
<name>A0A1F7JKB7_9BACT</name>
<dbReference type="Pfam" id="PF01479">
    <property type="entry name" value="S4"/>
    <property type="match status" value="1"/>
</dbReference>
<sequence length="205" mass="23247">MRYTGPKNRLARREGSDLGLKTVGTKTHSSLLRKINIVPGQHGTSRRRKITDYGIQLRSKQKLKRIFGMTEKQLHIYYDKSIKAKGNTAQHLVQRLESRLDNVIYRLGLSPTRAAARQLVNHGNVLVNGEKVTIPSFQTKIGDVVTLTDTALKIPYITSFAEKKDFILPGWLNRQANSGKVVGKIPLEEFKEDVSMQLVVEFYSR</sequence>
<accession>A0A1F7JKB7</accession>
<evidence type="ECO:0000313" key="12">
    <source>
        <dbReference type="Proteomes" id="UP000176376"/>
    </source>
</evidence>
<dbReference type="PROSITE" id="PS50889">
    <property type="entry name" value="S4"/>
    <property type="match status" value="1"/>
</dbReference>
<evidence type="ECO:0000256" key="5">
    <source>
        <dbReference type="ARBA" id="ARBA00023274"/>
    </source>
</evidence>
<dbReference type="InterPro" id="IPR022801">
    <property type="entry name" value="Ribosomal_uS4"/>
</dbReference>
<dbReference type="GO" id="GO:0003735">
    <property type="term" value="F:structural constituent of ribosome"/>
    <property type="evidence" value="ECO:0007669"/>
    <property type="project" value="InterPro"/>
</dbReference>
<comment type="function">
    <text evidence="7">One of the primary rRNA binding proteins, it binds directly to 16S rRNA where it nucleates assembly of the body of the 30S subunit.</text>
</comment>
<dbReference type="STRING" id="1802074.A3J15_00535"/>
<evidence type="ECO:0000256" key="3">
    <source>
        <dbReference type="ARBA" id="ARBA00022884"/>
    </source>
</evidence>
<organism evidence="11 12">
    <name type="scientific">Candidatus Roizmanbacteria bacterium RIFCSPLOWO2_02_FULL_38_10</name>
    <dbReference type="NCBI Taxonomy" id="1802074"/>
    <lineage>
        <taxon>Bacteria</taxon>
        <taxon>Candidatus Roizmaniibacteriota</taxon>
    </lineage>
</organism>
<dbReference type="PANTHER" id="PTHR11831">
    <property type="entry name" value="30S 40S RIBOSOMAL PROTEIN"/>
    <property type="match status" value="1"/>
</dbReference>
<evidence type="ECO:0000256" key="2">
    <source>
        <dbReference type="ARBA" id="ARBA00022730"/>
    </source>
</evidence>
<feature type="domain" description="Small ribosomal subunit protein uS4 N-terminal" evidence="10">
    <location>
        <begin position="2"/>
        <end position="97"/>
    </location>
</feature>
<evidence type="ECO:0000256" key="8">
    <source>
        <dbReference type="RuleBase" id="RU003699"/>
    </source>
</evidence>
<evidence type="ECO:0000256" key="7">
    <source>
        <dbReference type="HAMAP-Rule" id="MF_01306"/>
    </source>
</evidence>
<evidence type="ECO:0000256" key="4">
    <source>
        <dbReference type="ARBA" id="ARBA00022980"/>
    </source>
</evidence>
<comment type="similarity">
    <text evidence="1 7 8">Belongs to the universal ribosomal protein uS4 family.</text>
</comment>
<dbReference type="EMBL" id="MGAY01000048">
    <property type="protein sequence ID" value="OGK56051.1"/>
    <property type="molecule type" value="Genomic_DNA"/>
</dbReference>
<comment type="caution">
    <text evidence="11">The sequence shown here is derived from an EMBL/GenBank/DDBJ whole genome shotgun (WGS) entry which is preliminary data.</text>
</comment>
<dbReference type="AlphaFoldDB" id="A0A1F7JKB7"/>
<dbReference type="NCBIfam" id="NF003717">
    <property type="entry name" value="PRK05327.1"/>
    <property type="match status" value="1"/>
</dbReference>
<dbReference type="GO" id="GO:0042274">
    <property type="term" value="P:ribosomal small subunit biogenesis"/>
    <property type="evidence" value="ECO:0007669"/>
    <property type="project" value="TreeGrafter"/>
</dbReference>
<dbReference type="InterPro" id="IPR036986">
    <property type="entry name" value="S4_RNA-bd_sf"/>
</dbReference>
<dbReference type="SUPFAM" id="SSF55174">
    <property type="entry name" value="Alpha-L RNA-binding motif"/>
    <property type="match status" value="1"/>
</dbReference>
<protein>
    <recommendedName>
        <fullName evidence="6 7">Small ribosomal subunit protein uS4</fullName>
    </recommendedName>
</protein>
<gene>
    <name evidence="7" type="primary">rpsD</name>
    <name evidence="11" type="ORF">A3J15_00535</name>
</gene>
<keyword evidence="4 7" id="KW-0689">Ribosomal protein</keyword>
<dbReference type="Proteomes" id="UP000176376">
    <property type="component" value="Unassembled WGS sequence"/>
</dbReference>
<dbReference type="InterPro" id="IPR005709">
    <property type="entry name" value="Ribosomal_uS4_bac-type"/>
</dbReference>
<dbReference type="Pfam" id="PF00163">
    <property type="entry name" value="Ribosomal_S4"/>
    <property type="match status" value="1"/>
</dbReference>
<feature type="domain" description="RNA-binding S4" evidence="9">
    <location>
        <begin position="98"/>
        <end position="158"/>
    </location>
</feature>
<proteinExistence type="inferred from homology"/>
<dbReference type="NCBIfam" id="TIGR01017">
    <property type="entry name" value="rpsD_bact"/>
    <property type="match status" value="1"/>
</dbReference>
<dbReference type="CDD" id="cd00165">
    <property type="entry name" value="S4"/>
    <property type="match status" value="1"/>
</dbReference>
<evidence type="ECO:0000313" key="11">
    <source>
        <dbReference type="EMBL" id="OGK56051.1"/>
    </source>
</evidence>
<dbReference type="GO" id="GO:0019843">
    <property type="term" value="F:rRNA binding"/>
    <property type="evidence" value="ECO:0007669"/>
    <property type="project" value="UniProtKB-UniRule"/>
</dbReference>
<dbReference type="GO" id="GO:0006412">
    <property type="term" value="P:translation"/>
    <property type="evidence" value="ECO:0007669"/>
    <property type="project" value="UniProtKB-UniRule"/>
</dbReference>